<dbReference type="InterPro" id="IPR042774">
    <property type="entry name" value="UBXN6_PUB"/>
</dbReference>
<dbReference type="AlphaFoldDB" id="A0A7J7JTE3"/>
<keyword evidence="3" id="KW-1185">Reference proteome</keyword>
<evidence type="ECO:0000313" key="2">
    <source>
        <dbReference type="EMBL" id="KAF6029257.1"/>
    </source>
</evidence>
<dbReference type="CDD" id="cd10460">
    <property type="entry name" value="PUB_UBXD1"/>
    <property type="match status" value="1"/>
</dbReference>
<protein>
    <submittedName>
        <fullName evidence="2">UBXN6</fullName>
    </submittedName>
</protein>
<dbReference type="PANTHER" id="PTHR23153">
    <property type="entry name" value="UBX-RELATED"/>
    <property type="match status" value="1"/>
</dbReference>
<name>A0A7J7JTE3_BUGNE</name>
<evidence type="ECO:0000313" key="3">
    <source>
        <dbReference type="Proteomes" id="UP000593567"/>
    </source>
</evidence>
<reference evidence="2" key="1">
    <citation type="submission" date="2020-06" db="EMBL/GenBank/DDBJ databases">
        <title>Draft genome of Bugula neritina, a colonial animal packing powerful symbionts and potential medicines.</title>
        <authorList>
            <person name="Rayko M."/>
        </authorList>
    </citation>
    <scope>NUCLEOTIDE SEQUENCE [LARGE SCALE GENOMIC DNA]</scope>
    <source>
        <strain evidence="2">Kwan_BN1</strain>
    </source>
</reference>
<dbReference type="PANTHER" id="PTHR23153:SF38">
    <property type="entry name" value="UBX DOMAIN-CONTAINING PROTEIN 6"/>
    <property type="match status" value="1"/>
</dbReference>
<sequence>MNHRPTTPSARTGRDVIKAQVKREMEDERRLREEVVSLSSRPKEVHADSSHVTASCGGVFFTSHLLPGVMASKQEVDEKIKAYLTEQLKEDAEMASALLIHTVNKDVEKVRVCIETLCRYIDNLLENPGVEKFRKIRCSNKAFQERVASVTGGTQFLLCAGYEQARLPGPNNAEEDFFIISEESSIDIEKLNLLKEVLINSEPIRAELWRAVRLFHCPTTYGSRFGELPDEFYAVSKEEIKREQQAKRDAVEKLGMLRTKAMRERDELKELRRYRYTLLRIRFPGDIYLQAIFKANEKLQDLLNFLKEYLLFDWIPFWILSPSGQKLTNEEKTLAELQLVPACVINFAYDKELFSEALQGKSSHVLQQSILDRLENWGI</sequence>
<dbReference type="InterPro" id="IPR029071">
    <property type="entry name" value="Ubiquitin-like_domsf"/>
</dbReference>
<proteinExistence type="predicted"/>
<dbReference type="InterPro" id="IPR018997">
    <property type="entry name" value="PUB_domain"/>
</dbReference>
<accession>A0A7J7JTE3</accession>
<dbReference type="Proteomes" id="UP000593567">
    <property type="component" value="Unassembled WGS sequence"/>
</dbReference>
<comment type="caution">
    <text evidence="2">The sequence shown here is derived from an EMBL/GenBank/DDBJ whole genome shotgun (WGS) entry which is preliminary data.</text>
</comment>
<evidence type="ECO:0000259" key="1">
    <source>
        <dbReference type="Pfam" id="PF09409"/>
    </source>
</evidence>
<feature type="domain" description="PUB" evidence="1">
    <location>
        <begin position="108"/>
        <end position="192"/>
    </location>
</feature>
<dbReference type="InterPro" id="IPR036339">
    <property type="entry name" value="PUB-like_dom_sf"/>
</dbReference>
<dbReference type="SUPFAM" id="SSF143503">
    <property type="entry name" value="PUG domain-like"/>
    <property type="match status" value="1"/>
</dbReference>
<dbReference type="OrthoDB" id="49605at2759"/>
<dbReference type="Pfam" id="PF09409">
    <property type="entry name" value="PUB"/>
    <property type="match status" value="1"/>
</dbReference>
<dbReference type="SUPFAM" id="SSF54236">
    <property type="entry name" value="Ubiquitin-like"/>
    <property type="match status" value="1"/>
</dbReference>
<dbReference type="GO" id="GO:0005737">
    <property type="term" value="C:cytoplasm"/>
    <property type="evidence" value="ECO:0007669"/>
    <property type="project" value="TreeGrafter"/>
</dbReference>
<gene>
    <name evidence="2" type="ORF">EB796_012440</name>
</gene>
<dbReference type="EMBL" id="VXIV02001838">
    <property type="protein sequence ID" value="KAF6029257.1"/>
    <property type="molecule type" value="Genomic_DNA"/>
</dbReference>
<organism evidence="2 3">
    <name type="scientific">Bugula neritina</name>
    <name type="common">Brown bryozoan</name>
    <name type="synonym">Sertularia neritina</name>
    <dbReference type="NCBI Taxonomy" id="10212"/>
    <lineage>
        <taxon>Eukaryota</taxon>
        <taxon>Metazoa</taxon>
        <taxon>Spiralia</taxon>
        <taxon>Lophotrochozoa</taxon>
        <taxon>Bryozoa</taxon>
        <taxon>Gymnolaemata</taxon>
        <taxon>Cheilostomatida</taxon>
        <taxon>Flustrina</taxon>
        <taxon>Buguloidea</taxon>
        <taxon>Bugulidae</taxon>
        <taxon>Bugula</taxon>
    </lineage>
</organism>
<dbReference type="SMART" id="SM00580">
    <property type="entry name" value="PUG"/>
    <property type="match status" value="1"/>
</dbReference>
<dbReference type="CDD" id="cd16119">
    <property type="entry name" value="UBX_UBXN6"/>
    <property type="match status" value="1"/>
</dbReference>
<dbReference type="Gene3D" id="3.10.20.90">
    <property type="entry name" value="Phosphatidylinositol 3-kinase Catalytic Subunit, Chain A, domain 1"/>
    <property type="match status" value="1"/>
</dbReference>
<dbReference type="Gene3D" id="1.20.58.2190">
    <property type="match status" value="1"/>
</dbReference>